<gene>
    <name evidence="2" type="ORF">AYBTSS11_LOCUS9038</name>
</gene>
<name>A0AA86VXD9_9FABA</name>
<evidence type="ECO:0000313" key="2">
    <source>
        <dbReference type="EMBL" id="CAJ1939272.1"/>
    </source>
</evidence>
<proteinExistence type="predicted"/>
<dbReference type="Gramene" id="rna-AYBTSS11_LOCUS9038">
    <property type="protein sequence ID" value="CAJ1939272.1"/>
    <property type="gene ID" value="gene-AYBTSS11_LOCUS9038"/>
</dbReference>
<evidence type="ECO:0000313" key="3">
    <source>
        <dbReference type="Proteomes" id="UP001189624"/>
    </source>
</evidence>
<dbReference type="Proteomes" id="UP001189624">
    <property type="component" value="Chromosome 3"/>
</dbReference>
<reference evidence="2" key="1">
    <citation type="submission" date="2023-10" db="EMBL/GenBank/DDBJ databases">
        <authorList>
            <person name="Domelevo Entfellner J.-B."/>
        </authorList>
    </citation>
    <scope>NUCLEOTIDE SEQUENCE</scope>
</reference>
<dbReference type="EMBL" id="OY731400">
    <property type="protein sequence ID" value="CAJ1939272.1"/>
    <property type="molecule type" value="Genomic_DNA"/>
</dbReference>
<dbReference type="AlphaFoldDB" id="A0AA86VXD9"/>
<evidence type="ECO:0000256" key="1">
    <source>
        <dbReference type="SAM" id="MobiDB-lite"/>
    </source>
</evidence>
<organism evidence="2 3">
    <name type="scientific">Sphenostylis stenocarpa</name>
    <dbReference type="NCBI Taxonomy" id="92480"/>
    <lineage>
        <taxon>Eukaryota</taxon>
        <taxon>Viridiplantae</taxon>
        <taxon>Streptophyta</taxon>
        <taxon>Embryophyta</taxon>
        <taxon>Tracheophyta</taxon>
        <taxon>Spermatophyta</taxon>
        <taxon>Magnoliopsida</taxon>
        <taxon>eudicotyledons</taxon>
        <taxon>Gunneridae</taxon>
        <taxon>Pentapetalae</taxon>
        <taxon>rosids</taxon>
        <taxon>fabids</taxon>
        <taxon>Fabales</taxon>
        <taxon>Fabaceae</taxon>
        <taxon>Papilionoideae</taxon>
        <taxon>50 kb inversion clade</taxon>
        <taxon>NPAAA clade</taxon>
        <taxon>indigoferoid/millettioid clade</taxon>
        <taxon>Phaseoleae</taxon>
        <taxon>Sphenostylis</taxon>
    </lineage>
</organism>
<feature type="region of interest" description="Disordered" evidence="1">
    <location>
        <begin position="33"/>
        <end position="79"/>
    </location>
</feature>
<accession>A0AA86VXD9</accession>
<sequence>MAEFPCLKTPFIEANAPSMNNWKPKWHSKVLTSEGLQQGSVGRTTSNRPGESPRKSLEKAGKYGHSQNLIHKPQIRKYS</sequence>
<protein>
    <submittedName>
        <fullName evidence="2">Uncharacterized protein</fullName>
    </submittedName>
</protein>
<keyword evidence="3" id="KW-1185">Reference proteome</keyword>
<feature type="compositionally biased region" description="Polar residues" evidence="1">
    <location>
        <begin position="33"/>
        <end position="49"/>
    </location>
</feature>
<feature type="compositionally biased region" description="Basic and acidic residues" evidence="1">
    <location>
        <begin position="51"/>
        <end position="61"/>
    </location>
</feature>